<name>A0A031LS42_9CREN</name>
<comment type="caution">
    <text evidence="2">The sequence shown here is derived from an EMBL/GenBank/DDBJ whole genome shotgun (WGS) entry which is preliminary data.</text>
</comment>
<feature type="transmembrane region" description="Helical" evidence="1">
    <location>
        <begin position="32"/>
        <end position="57"/>
    </location>
</feature>
<feature type="transmembrane region" description="Helical" evidence="1">
    <location>
        <begin position="63"/>
        <end position="86"/>
    </location>
</feature>
<dbReference type="RefSeq" id="WP_048099062.1">
    <property type="nucleotide sequence ID" value="NZ_JFZT01000021.1"/>
</dbReference>
<dbReference type="OrthoDB" id="34422at2157"/>
<keyword evidence="1" id="KW-1133">Transmembrane helix</keyword>
<dbReference type="EMBL" id="JFZT01000021">
    <property type="protein sequence ID" value="EZQ10560.1"/>
    <property type="molecule type" value="Genomic_DNA"/>
</dbReference>
<evidence type="ECO:0000256" key="1">
    <source>
        <dbReference type="SAM" id="Phobius"/>
    </source>
</evidence>
<organism evidence="2 3">
    <name type="scientific">Candidatus Acidianus copahuensis</name>
    <dbReference type="NCBI Taxonomy" id="1160895"/>
    <lineage>
        <taxon>Archaea</taxon>
        <taxon>Thermoproteota</taxon>
        <taxon>Thermoprotei</taxon>
        <taxon>Sulfolobales</taxon>
        <taxon>Sulfolobaceae</taxon>
        <taxon>Acidianus</taxon>
    </lineage>
</organism>
<feature type="transmembrane region" description="Helical" evidence="1">
    <location>
        <begin position="188"/>
        <end position="207"/>
    </location>
</feature>
<dbReference type="AlphaFoldDB" id="A0A031LS42"/>
<dbReference type="Proteomes" id="UP000024332">
    <property type="component" value="Unassembled WGS sequence"/>
</dbReference>
<dbReference type="STRING" id="1160895.CM19_03765"/>
<keyword evidence="1" id="KW-0472">Membrane</keyword>
<reference evidence="2 3" key="1">
    <citation type="submission" date="2014-03" db="EMBL/GenBank/DDBJ databases">
        <title>Draft genome sequence of the novel thermoacidophilic archaea Acidianus copahuensis ALE1 strain, isolated from Copahue volcanic area in Neuquen Argentina.</title>
        <authorList>
            <person name="Urbieta M.S."/>
            <person name="Rascovan N."/>
            <person name="Castro C."/>
            <person name="Revale S."/>
            <person name="Giaveno M.A."/>
            <person name="Vazquez M.P."/>
            <person name="Donati E.R."/>
        </authorList>
    </citation>
    <scope>NUCLEOTIDE SEQUENCE [LARGE SCALE GENOMIC DNA]</scope>
    <source>
        <strain evidence="2 3">ALE1</strain>
    </source>
</reference>
<sequence length="262" mass="29772">MTSIILLSLVAAGMVAIILTILYYITKIRTYIGLFFSYFALLMMLTMFLGASIYLYSPSNVSLAVAFAVNMGVMITVLAYFFAIAENISERKLHVSSIHVYSISLLAVLNEVLMGSTFGLAQFGSRLFSTPYNAFYYSINSYWFFLPMMSEMIGFYVIHYLRGLQYPYLLPLVGVTAFPPTAFNVSNWFPFAVIMTLGISAYGVFFSKRRDWKYVYLSLIVTGVILIINALPYDLNVVIAMTLYYSSIFFQVFQRGEIDKRL</sequence>
<feature type="transmembrane region" description="Helical" evidence="1">
    <location>
        <begin position="237"/>
        <end position="253"/>
    </location>
</feature>
<feature type="transmembrane region" description="Helical" evidence="1">
    <location>
        <begin position="214"/>
        <end position="231"/>
    </location>
</feature>
<evidence type="ECO:0000313" key="2">
    <source>
        <dbReference type="EMBL" id="EZQ10560.1"/>
    </source>
</evidence>
<evidence type="ECO:0000313" key="3">
    <source>
        <dbReference type="Proteomes" id="UP000024332"/>
    </source>
</evidence>
<feature type="transmembrane region" description="Helical" evidence="1">
    <location>
        <begin position="98"/>
        <end position="121"/>
    </location>
</feature>
<gene>
    <name evidence="2" type="ORF">CM19_03765</name>
</gene>
<feature type="transmembrane region" description="Helical" evidence="1">
    <location>
        <begin position="166"/>
        <end position="182"/>
    </location>
</feature>
<feature type="transmembrane region" description="Helical" evidence="1">
    <location>
        <begin position="6"/>
        <end position="25"/>
    </location>
</feature>
<accession>A0A031LS42</accession>
<protein>
    <submittedName>
        <fullName evidence="2">Uncharacterized protein</fullName>
    </submittedName>
</protein>
<keyword evidence="1" id="KW-0812">Transmembrane</keyword>
<feature type="transmembrane region" description="Helical" evidence="1">
    <location>
        <begin position="141"/>
        <end position="159"/>
    </location>
</feature>
<keyword evidence="3" id="KW-1185">Reference proteome</keyword>
<proteinExistence type="predicted"/>